<protein>
    <recommendedName>
        <fullName evidence="3">Fermentation/respiration switch protein</fullName>
    </recommendedName>
</protein>
<dbReference type="EMBL" id="FM954972">
    <property type="protein sequence ID" value="CAV19577.1"/>
    <property type="molecule type" value="Genomic_DNA"/>
</dbReference>
<gene>
    <name evidence="1" type="ordered locus">VS_2418</name>
</gene>
<dbReference type="eggNOG" id="COG1073">
    <property type="taxonomic scope" value="Bacteria"/>
</dbReference>
<name>B7VJB3_VIBA3</name>
<dbReference type="Proteomes" id="UP000009100">
    <property type="component" value="Chromosome 1"/>
</dbReference>
<dbReference type="Gene3D" id="3.40.50.1820">
    <property type="entry name" value="alpha/beta hydrolase"/>
    <property type="match status" value="1"/>
</dbReference>
<dbReference type="InterPro" id="IPR029058">
    <property type="entry name" value="AB_hydrolase_fold"/>
</dbReference>
<dbReference type="AlphaFoldDB" id="B7VJB3"/>
<dbReference type="InterPro" id="IPR010520">
    <property type="entry name" value="FrsA-like"/>
</dbReference>
<evidence type="ECO:0000313" key="2">
    <source>
        <dbReference type="Proteomes" id="UP000009100"/>
    </source>
</evidence>
<reference evidence="1 2" key="1">
    <citation type="submission" date="2009-02" db="EMBL/GenBank/DDBJ databases">
        <title>Vibrio splendidus str. LGP32 complete genome.</title>
        <authorList>
            <person name="Mazel D."/>
            <person name="Le Roux F."/>
        </authorList>
    </citation>
    <scope>NUCLEOTIDE SEQUENCE [LARGE SCALE GENOMIC DNA]</scope>
    <source>
        <strain evidence="1 2">LGP32</strain>
    </source>
</reference>
<proteinExistence type="predicted"/>
<evidence type="ECO:0008006" key="3">
    <source>
        <dbReference type="Google" id="ProtNLM"/>
    </source>
</evidence>
<dbReference type="Pfam" id="PF06500">
    <property type="entry name" value="FrsA-like"/>
    <property type="match status" value="1"/>
</dbReference>
<evidence type="ECO:0000313" key="1">
    <source>
        <dbReference type="EMBL" id="CAV19577.1"/>
    </source>
</evidence>
<dbReference type="HOGENOM" id="CLU_2621128_0_0_6"/>
<sequence>MMAWSLKVQGLLSNSKTSVPILALALEGDPVSPPMDNQLVAIYSDYGKAKKIKAKSITQGYEQSLELAIKWLEDELFR</sequence>
<dbReference type="KEGG" id="vsp:VS_2418"/>
<organism evidence="1 2">
    <name type="scientific">Vibrio atlanticus (strain LGP32)</name>
    <name type="common">Vibrio splendidus (strain Mel32)</name>
    <dbReference type="NCBI Taxonomy" id="575788"/>
    <lineage>
        <taxon>Bacteria</taxon>
        <taxon>Pseudomonadati</taxon>
        <taxon>Pseudomonadota</taxon>
        <taxon>Gammaproteobacteria</taxon>
        <taxon>Vibrionales</taxon>
        <taxon>Vibrionaceae</taxon>
        <taxon>Vibrio</taxon>
    </lineage>
</organism>
<dbReference type="STRING" id="575788.VS_2418"/>
<accession>B7VJB3</accession>
<dbReference type="ESTHER" id="9gamm-a5kz13">
    <property type="family name" value="Duf_1100-R"/>
</dbReference>